<reference evidence="4" key="1">
    <citation type="submission" date="2010-07" db="EMBL/GenBank/DDBJ databases">
        <title>The genome sequence of Gaeumannomyces graminis var. tritici strain R3-111a-1.</title>
        <authorList>
            <consortium name="The Broad Institute Genome Sequencing Platform"/>
            <person name="Ma L.-J."/>
            <person name="Dead R."/>
            <person name="Young S."/>
            <person name="Zeng Q."/>
            <person name="Koehrsen M."/>
            <person name="Alvarado L."/>
            <person name="Berlin A."/>
            <person name="Chapman S.B."/>
            <person name="Chen Z."/>
            <person name="Freedman E."/>
            <person name="Gellesch M."/>
            <person name="Goldberg J."/>
            <person name="Griggs A."/>
            <person name="Gujja S."/>
            <person name="Heilman E.R."/>
            <person name="Heiman D."/>
            <person name="Hepburn T."/>
            <person name="Howarth C."/>
            <person name="Jen D."/>
            <person name="Larson L."/>
            <person name="Mehta T."/>
            <person name="Neiman D."/>
            <person name="Pearson M."/>
            <person name="Roberts A."/>
            <person name="Saif S."/>
            <person name="Shea T."/>
            <person name="Shenoy N."/>
            <person name="Sisk P."/>
            <person name="Stolte C."/>
            <person name="Sykes S."/>
            <person name="Walk T."/>
            <person name="White J."/>
            <person name="Yandava C."/>
            <person name="Haas B."/>
            <person name="Nusbaum C."/>
            <person name="Birren B."/>
        </authorList>
    </citation>
    <scope>NUCLEOTIDE SEQUENCE [LARGE SCALE GENOMIC DNA]</scope>
    <source>
        <strain evidence="4">R3-111a-1</strain>
    </source>
</reference>
<keyword evidence="4" id="KW-1185">Reference proteome</keyword>
<evidence type="ECO:0000256" key="1">
    <source>
        <dbReference type="SAM" id="Phobius"/>
    </source>
</evidence>
<evidence type="ECO:0000313" key="2">
    <source>
        <dbReference type="EMBL" id="EJT78978.1"/>
    </source>
</evidence>
<reference evidence="2" key="3">
    <citation type="submission" date="2010-09" db="EMBL/GenBank/DDBJ databases">
        <title>Annotation of Gaeumannomyces graminis var. tritici R3-111a-1.</title>
        <authorList>
            <consortium name="The Broad Institute Genome Sequencing Platform"/>
            <person name="Ma L.-J."/>
            <person name="Dead R."/>
            <person name="Young S.K."/>
            <person name="Zeng Q."/>
            <person name="Gargeya S."/>
            <person name="Fitzgerald M."/>
            <person name="Haas B."/>
            <person name="Abouelleil A."/>
            <person name="Alvarado L."/>
            <person name="Arachchi H.M."/>
            <person name="Berlin A."/>
            <person name="Brown A."/>
            <person name="Chapman S.B."/>
            <person name="Chen Z."/>
            <person name="Dunbar C."/>
            <person name="Freedman E."/>
            <person name="Gearin G."/>
            <person name="Gellesch M."/>
            <person name="Goldberg J."/>
            <person name="Griggs A."/>
            <person name="Gujja S."/>
            <person name="Heiman D."/>
            <person name="Howarth C."/>
            <person name="Larson L."/>
            <person name="Lui A."/>
            <person name="MacDonald P.J.P."/>
            <person name="Mehta T."/>
            <person name="Montmayeur A."/>
            <person name="Murphy C."/>
            <person name="Neiman D."/>
            <person name="Pearson M."/>
            <person name="Priest M."/>
            <person name="Roberts A."/>
            <person name="Saif S."/>
            <person name="Shea T."/>
            <person name="Shenoy N."/>
            <person name="Sisk P."/>
            <person name="Stolte C."/>
            <person name="Sykes S."/>
            <person name="Yandava C."/>
            <person name="Wortman J."/>
            <person name="Nusbaum C."/>
            <person name="Birren B."/>
        </authorList>
    </citation>
    <scope>NUCLEOTIDE SEQUENCE</scope>
    <source>
        <strain evidence="2">R3-111a-1</strain>
    </source>
</reference>
<feature type="transmembrane region" description="Helical" evidence="1">
    <location>
        <begin position="46"/>
        <end position="66"/>
    </location>
</feature>
<dbReference type="EMBL" id="GL385396">
    <property type="protein sequence ID" value="EJT78978.1"/>
    <property type="molecule type" value="Genomic_DNA"/>
</dbReference>
<evidence type="ECO:0000313" key="4">
    <source>
        <dbReference type="Proteomes" id="UP000006039"/>
    </source>
</evidence>
<sequence length="109" mass="11598">MVGANVVRVDDKGGLQQCQHTCARGGGDDGGGRQAARNLLLLPPRLVFFAFAVALIGSGGVFRLPLLQDPPIRVPSGTLRQGGTSDIQAQRLIFAQVWRQGPSKYGFNP</sequence>
<proteinExistence type="predicted"/>
<dbReference type="VEuPathDB" id="FungiDB:GGTG_04069"/>
<organism evidence="2">
    <name type="scientific">Gaeumannomyces tritici (strain R3-111a-1)</name>
    <name type="common">Wheat and barley take-all root rot fungus</name>
    <name type="synonym">Gaeumannomyces graminis var. tritici</name>
    <dbReference type="NCBI Taxonomy" id="644352"/>
    <lineage>
        <taxon>Eukaryota</taxon>
        <taxon>Fungi</taxon>
        <taxon>Dikarya</taxon>
        <taxon>Ascomycota</taxon>
        <taxon>Pezizomycotina</taxon>
        <taxon>Sordariomycetes</taxon>
        <taxon>Sordariomycetidae</taxon>
        <taxon>Magnaporthales</taxon>
        <taxon>Magnaporthaceae</taxon>
        <taxon>Gaeumannomyces</taxon>
    </lineage>
</organism>
<keyword evidence="1" id="KW-0472">Membrane</keyword>
<dbReference type="AlphaFoldDB" id="J3NS22"/>
<dbReference type="RefSeq" id="XP_009220123.1">
    <property type="nucleotide sequence ID" value="XM_009221859.1"/>
</dbReference>
<dbReference type="GeneID" id="20344527"/>
<name>J3NS22_GAET3</name>
<evidence type="ECO:0000313" key="3">
    <source>
        <dbReference type="EnsemblFungi" id="EJT78978"/>
    </source>
</evidence>
<dbReference type="EnsemblFungi" id="EJT78978">
    <property type="protein sequence ID" value="EJT78978"/>
    <property type="gene ID" value="GGTG_04069"/>
</dbReference>
<keyword evidence="1" id="KW-0812">Transmembrane</keyword>
<reference evidence="3" key="4">
    <citation type="journal article" date="2015" name="G3 (Bethesda)">
        <title>Genome sequences of three phytopathogenic species of the Magnaporthaceae family of fungi.</title>
        <authorList>
            <person name="Okagaki L.H."/>
            <person name="Nunes C.C."/>
            <person name="Sailsbery J."/>
            <person name="Clay B."/>
            <person name="Brown D."/>
            <person name="John T."/>
            <person name="Oh Y."/>
            <person name="Young N."/>
            <person name="Fitzgerald M."/>
            <person name="Haas B.J."/>
            <person name="Zeng Q."/>
            <person name="Young S."/>
            <person name="Adiconis X."/>
            <person name="Fan L."/>
            <person name="Levin J.Z."/>
            <person name="Mitchell T.K."/>
            <person name="Okubara P.A."/>
            <person name="Farman M.L."/>
            <person name="Kohn L.M."/>
            <person name="Birren B."/>
            <person name="Ma L.-J."/>
            <person name="Dean R.A."/>
        </authorList>
    </citation>
    <scope>NUCLEOTIDE SEQUENCE</scope>
    <source>
        <strain evidence="3">R3-111a-1</strain>
    </source>
</reference>
<reference evidence="3" key="5">
    <citation type="submission" date="2018-04" db="UniProtKB">
        <authorList>
            <consortium name="EnsemblFungi"/>
        </authorList>
    </citation>
    <scope>IDENTIFICATION</scope>
    <source>
        <strain evidence="3">R3-111a-1</strain>
    </source>
</reference>
<gene>
    <name evidence="3" type="primary">20344527</name>
    <name evidence="2" type="ORF">GGTG_04069</name>
</gene>
<reference evidence="2" key="2">
    <citation type="submission" date="2010-07" db="EMBL/GenBank/DDBJ databases">
        <authorList>
            <consortium name="The Broad Institute Genome Sequencing Platform"/>
            <consortium name="Broad Institute Genome Sequencing Center for Infectious Disease"/>
            <person name="Ma L.-J."/>
            <person name="Dead R."/>
            <person name="Young S."/>
            <person name="Zeng Q."/>
            <person name="Koehrsen M."/>
            <person name="Alvarado L."/>
            <person name="Berlin A."/>
            <person name="Chapman S.B."/>
            <person name="Chen Z."/>
            <person name="Freedman E."/>
            <person name="Gellesch M."/>
            <person name="Goldberg J."/>
            <person name="Griggs A."/>
            <person name="Gujja S."/>
            <person name="Heilman E.R."/>
            <person name="Heiman D."/>
            <person name="Hepburn T."/>
            <person name="Howarth C."/>
            <person name="Jen D."/>
            <person name="Larson L."/>
            <person name="Mehta T."/>
            <person name="Neiman D."/>
            <person name="Pearson M."/>
            <person name="Roberts A."/>
            <person name="Saif S."/>
            <person name="Shea T."/>
            <person name="Shenoy N."/>
            <person name="Sisk P."/>
            <person name="Stolte C."/>
            <person name="Sykes S."/>
            <person name="Walk T."/>
            <person name="White J."/>
            <person name="Yandava C."/>
            <person name="Haas B."/>
            <person name="Nusbaum C."/>
            <person name="Birren B."/>
        </authorList>
    </citation>
    <scope>NUCLEOTIDE SEQUENCE</scope>
    <source>
        <strain evidence="2">R3-111a-1</strain>
    </source>
</reference>
<dbReference type="Proteomes" id="UP000006039">
    <property type="component" value="Unassembled WGS sequence"/>
</dbReference>
<accession>J3NS22</accession>
<protein>
    <submittedName>
        <fullName evidence="2 3">Uncharacterized protein</fullName>
    </submittedName>
</protein>
<dbReference type="HOGENOM" id="CLU_2184133_0_0_1"/>
<keyword evidence="1" id="KW-1133">Transmembrane helix</keyword>